<sequence>MFNYEKIRINKNLFNMRAKQLYFLLLFCLNIGSVYSQDSLSLQAYEENLKTIDVYIQGKKYSFLFDTGGGETTISPEIARVLNKNTYGSLTGFRMSGDIIKTVKANGITMKIGHTEIFHPSVAVLDIMSLLPKEFPRIDGLISLKTFENQILTLDLARNTLYIESEKSAVNRIKGKQPIESRFANGLTGTELNIFIGIPKNNFSYWFLFDSGNSGPLLLSNETALQWGLRKSKLDSTINKSSVNILLGKSNFRAVPFFRDIIYEGVLNWDSMAKFVFTIDFKRKQVWMNSPESL</sequence>
<keyword evidence="2" id="KW-1185">Reference proteome</keyword>
<protein>
    <recommendedName>
        <fullName evidence="3">Aspartyl protease</fullName>
    </recommendedName>
</protein>
<proteinExistence type="predicted"/>
<name>A0ABR6ERW9_9SPHI</name>
<evidence type="ECO:0000313" key="2">
    <source>
        <dbReference type="Proteomes" id="UP000636110"/>
    </source>
</evidence>
<evidence type="ECO:0000313" key="1">
    <source>
        <dbReference type="EMBL" id="MBB2147986.1"/>
    </source>
</evidence>
<reference evidence="1 2" key="1">
    <citation type="submission" date="2019-11" db="EMBL/GenBank/DDBJ databases">
        <title>Description of Pedobacter sp. LMG 31462T.</title>
        <authorList>
            <person name="Carlier A."/>
            <person name="Qi S."/>
            <person name="Vandamme P."/>
        </authorList>
    </citation>
    <scope>NUCLEOTIDE SEQUENCE [LARGE SCALE GENOMIC DNA]</scope>
    <source>
        <strain evidence="1 2">LMG 31462</strain>
    </source>
</reference>
<organism evidence="1 2">
    <name type="scientific">Pedobacter gandavensis</name>
    <dbReference type="NCBI Taxonomy" id="2679963"/>
    <lineage>
        <taxon>Bacteria</taxon>
        <taxon>Pseudomonadati</taxon>
        <taxon>Bacteroidota</taxon>
        <taxon>Sphingobacteriia</taxon>
        <taxon>Sphingobacteriales</taxon>
        <taxon>Sphingobacteriaceae</taxon>
        <taxon>Pedobacter</taxon>
    </lineage>
</organism>
<dbReference type="Gene3D" id="2.40.70.10">
    <property type="entry name" value="Acid Proteases"/>
    <property type="match status" value="1"/>
</dbReference>
<comment type="caution">
    <text evidence="1">The sequence shown here is derived from an EMBL/GenBank/DDBJ whole genome shotgun (WGS) entry which is preliminary data.</text>
</comment>
<dbReference type="Proteomes" id="UP000636110">
    <property type="component" value="Unassembled WGS sequence"/>
</dbReference>
<dbReference type="Pfam" id="PF13650">
    <property type="entry name" value="Asp_protease_2"/>
    <property type="match status" value="1"/>
</dbReference>
<dbReference type="InterPro" id="IPR021109">
    <property type="entry name" value="Peptidase_aspartic_dom_sf"/>
</dbReference>
<dbReference type="EMBL" id="WNXC01000001">
    <property type="protein sequence ID" value="MBB2147986.1"/>
    <property type="molecule type" value="Genomic_DNA"/>
</dbReference>
<dbReference type="SUPFAM" id="SSF50630">
    <property type="entry name" value="Acid proteases"/>
    <property type="match status" value="1"/>
</dbReference>
<gene>
    <name evidence="1" type="ORF">GM920_03575</name>
</gene>
<accession>A0ABR6ERW9</accession>
<evidence type="ECO:0008006" key="3">
    <source>
        <dbReference type="Google" id="ProtNLM"/>
    </source>
</evidence>